<dbReference type="EMBL" id="RZGY01000001">
    <property type="protein sequence ID" value="RUQ85887.1"/>
    <property type="molecule type" value="Genomic_DNA"/>
</dbReference>
<organism evidence="1 2">
    <name type="scientific">Labedella gwakjiensis</name>
    <dbReference type="NCBI Taxonomy" id="390269"/>
    <lineage>
        <taxon>Bacteria</taxon>
        <taxon>Bacillati</taxon>
        <taxon>Actinomycetota</taxon>
        <taxon>Actinomycetes</taxon>
        <taxon>Micrococcales</taxon>
        <taxon>Microbacteriaceae</taxon>
        <taxon>Labedella</taxon>
    </lineage>
</organism>
<reference evidence="1 2" key="1">
    <citation type="submission" date="2018-12" db="EMBL/GenBank/DDBJ databases">
        <authorList>
            <person name="hu s."/>
            <person name="Xu Y."/>
            <person name="Xu B."/>
            <person name="Li F."/>
        </authorList>
    </citation>
    <scope>NUCLEOTIDE SEQUENCE [LARGE SCALE GENOMIC DNA]</scope>
    <source>
        <strain evidence="1 2">KSW2-17</strain>
    </source>
</reference>
<protein>
    <submittedName>
        <fullName evidence="1">Uncharacterized protein</fullName>
    </submittedName>
</protein>
<proteinExistence type="predicted"/>
<name>A0ABY0C742_9MICO</name>
<keyword evidence="2" id="KW-1185">Reference proteome</keyword>
<accession>A0ABY0C742</accession>
<dbReference type="RefSeq" id="WP_127054227.1">
    <property type="nucleotide sequence ID" value="NZ_RZGY01000001.1"/>
</dbReference>
<dbReference type="Proteomes" id="UP000268291">
    <property type="component" value="Unassembled WGS sequence"/>
</dbReference>
<evidence type="ECO:0000313" key="1">
    <source>
        <dbReference type="EMBL" id="RUQ85887.1"/>
    </source>
</evidence>
<sequence>MDGRPRSVRTDDGLVVTSFLLRTRADGAARIRLPRGASPGCFLVTVIGEPALDMSNSLCDGATVTVAGAIVLRESSDPPHVLAELHGDLVDVDRESRVHPASVERPGGRAFLS</sequence>
<comment type="caution">
    <text evidence="1">The sequence shown here is derived from an EMBL/GenBank/DDBJ whole genome shotgun (WGS) entry which is preliminary data.</text>
</comment>
<evidence type="ECO:0000313" key="2">
    <source>
        <dbReference type="Proteomes" id="UP000268291"/>
    </source>
</evidence>
<gene>
    <name evidence="1" type="ORF">ELQ93_02385</name>
</gene>